<dbReference type="GO" id="GO:0008962">
    <property type="term" value="F:phosphatidylglycerophosphatase activity"/>
    <property type="evidence" value="ECO:0007669"/>
    <property type="project" value="InterPro"/>
</dbReference>
<dbReference type="GO" id="GO:0006629">
    <property type="term" value="P:lipid metabolic process"/>
    <property type="evidence" value="ECO:0007669"/>
    <property type="project" value="InterPro"/>
</dbReference>
<sequence length="207" mass="22719">MAYKYFPDYDKALKEKTLSLLTERGVSIEDIAELVLFLQKKYHPDLTLDECVYNVNRVLDKREIQNAILTGIQLDLLAEQGKLLSPLQEMIACDEGLYGIDEVLALAIVNVYGSIGFTNYGYVDKMKPGILQKLNDHSQGDVHTFLDDIVGAIAAAAASRLAHTRAHKGAQDAEDTKDAEDTPPSSDASPSLTGPKPSIAEIGKERR</sequence>
<dbReference type="EMBL" id="PEBX01000004">
    <property type="protein sequence ID" value="PTQ57636.1"/>
    <property type="molecule type" value="Genomic_DNA"/>
</dbReference>
<dbReference type="Pfam" id="PF04608">
    <property type="entry name" value="PgpA"/>
    <property type="match status" value="1"/>
</dbReference>
<accession>A0A2R6Y4M2</accession>
<dbReference type="AlphaFoldDB" id="A0A2R6Y4M2"/>
<dbReference type="Proteomes" id="UP000244338">
    <property type="component" value="Unassembled WGS sequence"/>
</dbReference>
<proteinExistence type="predicted"/>
<feature type="domain" description="YutG/PgpA" evidence="2">
    <location>
        <begin position="31"/>
        <end position="163"/>
    </location>
</feature>
<gene>
    <name evidence="3" type="ORF">BSOLF_1180</name>
</gene>
<evidence type="ECO:0000259" key="2">
    <source>
        <dbReference type="Pfam" id="PF04608"/>
    </source>
</evidence>
<comment type="caution">
    <text evidence="3">The sequence shown here is derived from an EMBL/GenBank/DDBJ whole genome shotgun (WGS) entry which is preliminary data.</text>
</comment>
<organism evidence="3 4">
    <name type="scientific">Candidatus Carbonibacillus altaicus</name>
    <dbReference type="NCBI Taxonomy" id="2163959"/>
    <lineage>
        <taxon>Bacteria</taxon>
        <taxon>Bacillati</taxon>
        <taxon>Bacillota</taxon>
        <taxon>Bacilli</taxon>
        <taxon>Bacillales</taxon>
        <taxon>Candidatus Carbonibacillus</taxon>
    </lineage>
</organism>
<evidence type="ECO:0000256" key="1">
    <source>
        <dbReference type="SAM" id="MobiDB-lite"/>
    </source>
</evidence>
<name>A0A2R6Y4M2_9BACL</name>
<feature type="compositionally biased region" description="Basic and acidic residues" evidence="1">
    <location>
        <begin position="169"/>
        <end position="180"/>
    </location>
</feature>
<dbReference type="InterPro" id="IPR007686">
    <property type="entry name" value="YutG/PgpA"/>
</dbReference>
<feature type="region of interest" description="Disordered" evidence="1">
    <location>
        <begin position="164"/>
        <end position="207"/>
    </location>
</feature>
<dbReference type="InterPro" id="IPR036681">
    <property type="entry name" value="PgpA-like_sf"/>
</dbReference>
<feature type="compositionally biased region" description="Polar residues" evidence="1">
    <location>
        <begin position="183"/>
        <end position="192"/>
    </location>
</feature>
<dbReference type="CDD" id="cd06971">
    <property type="entry name" value="PgpA"/>
    <property type="match status" value="1"/>
</dbReference>
<reference evidence="4" key="1">
    <citation type="journal article" date="2018" name="Sci. Rep.">
        <title>Lignite coal burning seam in the remote Altai Mountains harbors a hydrogen-driven thermophilic microbial community.</title>
        <authorList>
            <person name="Kadnikov V.V."/>
            <person name="Mardanov A.V."/>
            <person name="Ivasenko D.A."/>
            <person name="Antsiferov D.V."/>
            <person name="Beletsky A.V."/>
            <person name="Karnachuk O.V."/>
            <person name="Ravin N.V."/>
        </authorList>
    </citation>
    <scope>NUCLEOTIDE SEQUENCE [LARGE SCALE GENOMIC DNA]</scope>
</reference>
<protein>
    <submittedName>
        <fullName evidence="3">Low temperature requirement C protein</fullName>
    </submittedName>
</protein>
<dbReference type="Gene3D" id="1.10.3760.10">
    <property type="entry name" value="PgpA-like"/>
    <property type="match status" value="1"/>
</dbReference>
<evidence type="ECO:0000313" key="3">
    <source>
        <dbReference type="EMBL" id="PTQ57636.1"/>
    </source>
</evidence>
<dbReference type="SUPFAM" id="SSF101307">
    <property type="entry name" value="YutG-like"/>
    <property type="match status" value="1"/>
</dbReference>
<evidence type="ECO:0000313" key="4">
    <source>
        <dbReference type="Proteomes" id="UP000244338"/>
    </source>
</evidence>